<dbReference type="Proteomes" id="UP000660745">
    <property type="component" value="Unassembled WGS sequence"/>
</dbReference>
<evidence type="ECO:0000313" key="4">
    <source>
        <dbReference type="Proteomes" id="UP000660745"/>
    </source>
</evidence>
<evidence type="ECO:0000313" key="3">
    <source>
        <dbReference type="EMBL" id="GGP06717.1"/>
    </source>
</evidence>
<feature type="compositionally biased region" description="Basic and acidic residues" evidence="1">
    <location>
        <begin position="1"/>
        <end position="15"/>
    </location>
</feature>
<evidence type="ECO:0000256" key="1">
    <source>
        <dbReference type="SAM" id="MobiDB-lite"/>
    </source>
</evidence>
<comment type="caution">
    <text evidence="3">The sequence shown here is derived from an EMBL/GenBank/DDBJ whole genome shotgun (WGS) entry which is preliminary data.</text>
</comment>
<reference evidence="3" key="1">
    <citation type="journal article" date="2014" name="Int. J. Syst. Evol. Microbiol.">
        <title>Complete genome sequence of Corynebacterium casei LMG S-19264T (=DSM 44701T), isolated from a smear-ripened cheese.</title>
        <authorList>
            <consortium name="US DOE Joint Genome Institute (JGI-PGF)"/>
            <person name="Walter F."/>
            <person name="Albersmeier A."/>
            <person name="Kalinowski J."/>
            <person name="Ruckert C."/>
        </authorList>
    </citation>
    <scope>NUCLEOTIDE SEQUENCE</scope>
    <source>
        <strain evidence="3">CGMCC 4.7430</strain>
    </source>
</reference>
<organism evidence="3 4">
    <name type="scientific">Nonomuraea glycinis</name>
    <dbReference type="NCBI Taxonomy" id="2047744"/>
    <lineage>
        <taxon>Bacteria</taxon>
        <taxon>Bacillati</taxon>
        <taxon>Actinomycetota</taxon>
        <taxon>Actinomycetes</taxon>
        <taxon>Streptosporangiales</taxon>
        <taxon>Streptosporangiaceae</taxon>
        <taxon>Nonomuraea</taxon>
    </lineage>
</organism>
<evidence type="ECO:0000256" key="2">
    <source>
        <dbReference type="SAM" id="Phobius"/>
    </source>
</evidence>
<gene>
    <name evidence="3" type="ORF">GCM10012278_31580</name>
</gene>
<keyword evidence="2" id="KW-0812">Transmembrane</keyword>
<reference evidence="3" key="2">
    <citation type="submission" date="2020-09" db="EMBL/GenBank/DDBJ databases">
        <authorList>
            <person name="Sun Q."/>
            <person name="Zhou Y."/>
        </authorList>
    </citation>
    <scope>NUCLEOTIDE SEQUENCE</scope>
    <source>
        <strain evidence="3">CGMCC 4.7430</strain>
    </source>
</reference>
<keyword evidence="4" id="KW-1185">Reference proteome</keyword>
<keyword evidence="2" id="KW-1133">Transmembrane helix</keyword>
<protein>
    <submittedName>
        <fullName evidence="3">Uncharacterized protein</fullName>
    </submittedName>
</protein>
<feature type="region of interest" description="Disordered" evidence="1">
    <location>
        <begin position="1"/>
        <end position="35"/>
    </location>
</feature>
<dbReference type="EMBL" id="BMNK01000004">
    <property type="protein sequence ID" value="GGP06717.1"/>
    <property type="molecule type" value="Genomic_DNA"/>
</dbReference>
<feature type="transmembrane region" description="Helical" evidence="2">
    <location>
        <begin position="41"/>
        <end position="62"/>
    </location>
</feature>
<dbReference type="RefSeq" id="WP_189139318.1">
    <property type="nucleotide sequence ID" value="NZ_BMNK01000004.1"/>
</dbReference>
<dbReference type="AlphaFoldDB" id="A0A918A401"/>
<proteinExistence type="predicted"/>
<sequence length="334" mass="35604">MTVQDLRDVLRERAEGPSPANPARHEQVGAHIRRTRRRRRVAGGAAAAVAVLLGVWLVPGAADQPQKATVASSVAKLPERFTAPDGTEYRRIAATAVKAAGGRKAVITVPLSGKPLDVAGVCEGVDNRPPRVSTGARTWPPMGFRGCSKVMQLLPLPVPENAEEATVTFDTATSGSACVQAGAGGPCEPVKAKRGDWSLAVYEWTPPAEPVEPAPLKDLPRRLDGWKLADSKTGLWPQDTTARFEIVGTGRKLAFDQVCGGDLAGRVLVRTSTGLTGSPQSSTCPEWKSGPFPMAMTEFPAVPKGKRMVITVRISVIGETTNRPIRWSFGLYSK</sequence>
<keyword evidence="2" id="KW-0472">Membrane</keyword>
<accession>A0A918A401</accession>
<name>A0A918A401_9ACTN</name>